<accession>A0AA89AVT5</accession>
<dbReference type="InterPro" id="IPR017853">
    <property type="entry name" value="GH"/>
</dbReference>
<evidence type="ECO:0000256" key="1">
    <source>
        <dbReference type="ARBA" id="ARBA00008773"/>
    </source>
</evidence>
<evidence type="ECO:0000313" key="6">
    <source>
        <dbReference type="EMBL" id="KAK3017100.1"/>
    </source>
</evidence>
<dbReference type="GO" id="GO:0005975">
    <property type="term" value="P:carbohydrate metabolic process"/>
    <property type="evidence" value="ECO:0007669"/>
    <property type="project" value="InterPro"/>
</dbReference>
<proteinExistence type="inferred from homology"/>
<dbReference type="PANTHER" id="PTHR32227">
    <property type="entry name" value="GLUCAN ENDO-1,3-BETA-GLUCOSIDASE BG1-RELATED-RELATED"/>
    <property type="match status" value="1"/>
</dbReference>
<dbReference type="GO" id="GO:0004553">
    <property type="term" value="F:hydrolase activity, hydrolyzing O-glycosyl compounds"/>
    <property type="evidence" value="ECO:0007669"/>
    <property type="project" value="InterPro"/>
</dbReference>
<dbReference type="Proteomes" id="UP001188597">
    <property type="component" value="Unassembled WGS sequence"/>
</dbReference>
<dbReference type="Gene3D" id="3.20.20.80">
    <property type="entry name" value="Glycosidases"/>
    <property type="match status" value="1"/>
</dbReference>
<keyword evidence="7" id="KW-1185">Reference proteome</keyword>
<evidence type="ECO:0000313" key="7">
    <source>
        <dbReference type="Proteomes" id="UP001188597"/>
    </source>
</evidence>
<reference evidence="6" key="1">
    <citation type="submission" date="2022-12" db="EMBL/GenBank/DDBJ databases">
        <title>Draft genome assemblies for two species of Escallonia (Escalloniales).</title>
        <authorList>
            <person name="Chanderbali A."/>
            <person name="Dervinis C."/>
            <person name="Anghel I."/>
            <person name="Soltis D."/>
            <person name="Soltis P."/>
            <person name="Zapata F."/>
        </authorList>
    </citation>
    <scope>NUCLEOTIDE SEQUENCE</scope>
    <source>
        <strain evidence="6">UCBG64.0493</strain>
        <tissue evidence="6">Leaf</tissue>
    </source>
</reference>
<evidence type="ECO:0000256" key="3">
    <source>
        <dbReference type="ARBA" id="ARBA00023295"/>
    </source>
</evidence>
<dbReference type="InterPro" id="IPR000490">
    <property type="entry name" value="Glyco_hydro_17"/>
</dbReference>
<evidence type="ECO:0000256" key="5">
    <source>
        <dbReference type="SAM" id="MobiDB-lite"/>
    </source>
</evidence>
<comment type="caution">
    <text evidence="6">The sequence shown here is derived from an EMBL/GenBank/DDBJ whole genome shotgun (WGS) entry which is preliminary data.</text>
</comment>
<feature type="region of interest" description="Disordered" evidence="5">
    <location>
        <begin position="71"/>
        <end position="92"/>
    </location>
</feature>
<dbReference type="AlphaFoldDB" id="A0AA89AVT5"/>
<dbReference type="SUPFAM" id="SSF51445">
    <property type="entry name" value="(Trans)glycosidases"/>
    <property type="match status" value="1"/>
</dbReference>
<sequence>MKAKVGFEKRSSFVEQETFQWIELVTHFGTPDQNLISSTGVHLKDLNQTKILQSYDRYRVAILGEENSTVESNSNHVGKQGSRPKDSARGTGRVQCPPMMRAMILHVIIVVTDITRLLTSNNKVCNLLTIPLLLQLDIALPFINIPITLGSNSRLLLAINSPFVTGVVRKIVLAVVTCNNNICILLTLISSAPAAAAPIGICYGIVANNLPPPSDVVNLLKSNEISRVRLFNADPEALKPFSGTGIQLMIGVPNEILPSLASSPITTSIEWFQSNIFAYISPNQIRYLAVGNEVFLKDPFYTPHVVPAMANLRQALGLDESIKLSSSHAASILSNSYPPSAGAFDPNIRPVMVPLLQFLRDSGSPLMVNVYPYFSYVNNPQYVWLDYALFRSQEAERDQNLVYDNLFDATVDAFVYAMEREGYGGIPVVVTETGWPTGRRRGDKCRERVGSQWECCEKGVEQCWDT</sequence>
<comment type="similarity">
    <text evidence="1 4">Belongs to the glycosyl hydrolase 17 family.</text>
</comment>
<evidence type="ECO:0000256" key="4">
    <source>
        <dbReference type="RuleBase" id="RU004335"/>
    </source>
</evidence>
<evidence type="ECO:0008006" key="8">
    <source>
        <dbReference type="Google" id="ProtNLM"/>
    </source>
</evidence>
<dbReference type="InterPro" id="IPR044965">
    <property type="entry name" value="Glyco_hydro_17_plant"/>
</dbReference>
<keyword evidence="3" id="KW-0326">Glycosidase</keyword>
<protein>
    <recommendedName>
        <fullName evidence="8">Beta-1,3-glucanase</fullName>
    </recommendedName>
</protein>
<keyword evidence="2" id="KW-0378">Hydrolase</keyword>
<evidence type="ECO:0000256" key="2">
    <source>
        <dbReference type="ARBA" id="ARBA00022801"/>
    </source>
</evidence>
<organism evidence="6 7">
    <name type="scientific">Escallonia herrerae</name>
    <dbReference type="NCBI Taxonomy" id="1293975"/>
    <lineage>
        <taxon>Eukaryota</taxon>
        <taxon>Viridiplantae</taxon>
        <taxon>Streptophyta</taxon>
        <taxon>Embryophyta</taxon>
        <taxon>Tracheophyta</taxon>
        <taxon>Spermatophyta</taxon>
        <taxon>Magnoliopsida</taxon>
        <taxon>eudicotyledons</taxon>
        <taxon>Gunneridae</taxon>
        <taxon>Pentapetalae</taxon>
        <taxon>asterids</taxon>
        <taxon>campanulids</taxon>
        <taxon>Escalloniales</taxon>
        <taxon>Escalloniaceae</taxon>
        <taxon>Escallonia</taxon>
    </lineage>
</organism>
<gene>
    <name evidence="6" type="ORF">RJ639_006950</name>
</gene>
<name>A0AA89AVT5_9ASTE</name>
<dbReference type="EMBL" id="JAVXUP010001025">
    <property type="protein sequence ID" value="KAK3017100.1"/>
    <property type="molecule type" value="Genomic_DNA"/>
</dbReference>
<dbReference type="Pfam" id="PF00332">
    <property type="entry name" value="Glyco_hydro_17"/>
    <property type="match status" value="1"/>
</dbReference>